<organism evidence="5 6">
    <name type="scientific">Pelotomaculum propionicicum</name>
    <dbReference type="NCBI Taxonomy" id="258475"/>
    <lineage>
        <taxon>Bacteria</taxon>
        <taxon>Bacillati</taxon>
        <taxon>Bacillota</taxon>
        <taxon>Clostridia</taxon>
        <taxon>Eubacteriales</taxon>
        <taxon>Desulfotomaculaceae</taxon>
        <taxon>Pelotomaculum</taxon>
    </lineage>
</organism>
<keyword evidence="1" id="KW-0805">Transcription regulation</keyword>
<reference evidence="5 6" key="1">
    <citation type="journal article" date="2018" name="Environ. Microbiol.">
        <title>Novel energy conservation strategies and behaviour of Pelotomaculum schinkii driving syntrophic propionate catabolism.</title>
        <authorList>
            <person name="Hidalgo-Ahumada C.A.P."/>
            <person name="Nobu M.K."/>
            <person name="Narihiro T."/>
            <person name="Tamaki H."/>
            <person name="Liu W.T."/>
            <person name="Kamagata Y."/>
            <person name="Stams A.J.M."/>
            <person name="Imachi H."/>
            <person name="Sousa D.Z."/>
        </authorList>
    </citation>
    <scope>NUCLEOTIDE SEQUENCE [LARGE SCALE GENOMIC DNA]</scope>
    <source>
        <strain evidence="5 6">MGP</strain>
    </source>
</reference>
<comment type="caution">
    <text evidence="5">The sequence shown here is derived from an EMBL/GenBank/DDBJ whole genome shotgun (WGS) entry which is preliminary data.</text>
</comment>
<dbReference type="RefSeq" id="WP_134211978.1">
    <property type="nucleotide sequence ID" value="NZ_QFFZ01000001.1"/>
</dbReference>
<dbReference type="InterPro" id="IPR050684">
    <property type="entry name" value="HTH-Siroheme_Decarb"/>
</dbReference>
<protein>
    <submittedName>
        <fullName evidence="5">DNA-binding transcriptional activator DecR</fullName>
    </submittedName>
</protein>
<gene>
    <name evidence="5" type="primary">decR</name>
    <name evidence="5" type="ORF">Pmgp_00063</name>
</gene>
<dbReference type="AlphaFoldDB" id="A0A4Y7RXU7"/>
<evidence type="ECO:0000313" key="6">
    <source>
        <dbReference type="Proteomes" id="UP000297597"/>
    </source>
</evidence>
<dbReference type="InterPro" id="IPR011008">
    <property type="entry name" value="Dimeric_a/b-barrel"/>
</dbReference>
<evidence type="ECO:0000256" key="1">
    <source>
        <dbReference type="ARBA" id="ARBA00023015"/>
    </source>
</evidence>
<evidence type="ECO:0000313" key="5">
    <source>
        <dbReference type="EMBL" id="TEB13663.1"/>
    </source>
</evidence>
<feature type="domain" description="HTH asnC-type" evidence="4">
    <location>
        <begin position="1"/>
        <end position="58"/>
    </location>
</feature>
<dbReference type="InterPro" id="IPR036390">
    <property type="entry name" value="WH_DNA-bd_sf"/>
</dbReference>
<dbReference type="EMBL" id="QFFZ01000001">
    <property type="protein sequence ID" value="TEB13663.1"/>
    <property type="molecule type" value="Genomic_DNA"/>
</dbReference>
<keyword evidence="2 5" id="KW-0238">DNA-binding</keyword>
<keyword evidence="3" id="KW-0804">Transcription</keyword>
<dbReference type="InterPro" id="IPR019888">
    <property type="entry name" value="Tscrpt_reg_AsnC-like"/>
</dbReference>
<dbReference type="InterPro" id="IPR000485">
    <property type="entry name" value="AsnC-type_HTH_dom"/>
</dbReference>
<dbReference type="InterPro" id="IPR019887">
    <property type="entry name" value="Tscrpt_reg_AsnC/Lrp_C"/>
</dbReference>
<dbReference type="Proteomes" id="UP000297597">
    <property type="component" value="Unassembled WGS sequence"/>
</dbReference>
<proteinExistence type="predicted"/>
<dbReference type="InterPro" id="IPR036388">
    <property type="entry name" value="WH-like_DNA-bd_sf"/>
</dbReference>
<dbReference type="Pfam" id="PF13412">
    <property type="entry name" value="HTH_24"/>
    <property type="match status" value="1"/>
</dbReference>
<dbReference type="GO" id="GO:0043565">
    <property type="term" value="F:sequence-specific DNA binding"/>
    <property type="evidence" value="ECO:0007669"/>
    <property type="project" value="InterPro"/>
</dbReference>
<evidence type="ECO:0000256" key="2">
    <source>
        <dbReference type="ARBA" id="ARBA00023125"/>
    </source>
</evidence>
<dbReference type="PANTHER" id="PTHR43413">
    <property type="entry name" value="TRANSCRIPTIONAL REGULATOR, ASNC FAMILY"/>
    <property type="match status" value="1"/>
</dbReference>
<name>A0A4Y7RXU7_9FIRM</name>
<evidence type="ECO:0000259" key="4">
    <source>
        <dbReference type="PROSITE" id="PS50956"/>
    </source>
</evidence>
<dbReference type="Gene3D" id="1.10.10.10">
    <property type="entry name" value="Winged helix-like DNA-binding domain superfamily/Winged helix DNA-binding domain"/>
    <property type="match status" value="1"/>
</dbReference>
<accession>A0A4Y7RXU7</accession>
<dbReference type="OrthoDB" id="66249at2"/>
<dbReference type="SUPFAM" id="SSF54909">
    <property type="entry name" value="Dimeric alpha+beta barrel"/>
    <property type="match status" value="1"/>
</dbReference>
<keyword evidence="6" id="KW-1185">Reference proteome</keyword>
<sequence length="159" mass="18228">MKEILELLENDARLTPKTIAVMLNKKEEEVEQAIKELEERKVIVGYQTLVDWEKVGEEKVSAIIEVKITPQRDIGYDAVAMRICRFPEVKTVRLMSGAYDLIVVIEGQTMREVATFVTQKLASIEHVLSTATHFVLKNYKYNGIIMDDGEEDRRLMVTP</sequence>
<dbReference type="SUPFAM" id="SSF46785">
    <property type="entry name" value="Winged helix' DNA-binding domain"/>
    <property type="match status" value="1"/>
</dbReference>
<dbReference type="Pfam" id="PF01037">
    <property type="entry name" value="AsnC_trans_reg"/>
    <property type="match status" value="1"/>
</dbReference>
<dbReference type="Gene3D" id="3.30.70.920">
    <property type="match status" value="1"/>
</dbReference>
<dbReference type="PANTHER" id="PTHR43413:SF7">
    <property type="entry name" value="HTH-TYPE TRANSCRIPTIONAL REGULATOR PTR2"/>
    <property type="match status" value="1"/>
</dbReference>
<dbReference type="PROSITE" id="PS50956">
    <property type="entry name" value="HTH_ASNC_2"/>
    <property type="match status" value="1"/>
</dbReference>
<dbReference type="SMART" id="SM00344">
    <property type="entry name" value="HTH_ASNC"/>
    <property type="match status" value="1"/>
</dbReference>
<evidence type="ECO:0000256" key="3">
    <source>
        <dbReference type="ARBA" id="ARBA00023163"/>
    </source>
</evidence>